<evidence type="ECO:0000313" key="2">
    <source>
        <dbReference type="EMBL" id="MPC60154.1"/>
    </source>
</evidence>
<proteinExistence type="predicted"/>
<feature type="compositionally biased region" description="Basic and acidic residues" evidence="1">
    <location>
        <begin position="7"/>
        <end position="62"/>
    </location>
</feature>
<protein>
    <submittedName>
        <fullName evidence="2">Uncharacterized protein</fullName>
    </submittedName>
</protein>
<keyword evidence="3" id="KW-1185">Reference proteome</keyword>
<sequence>MTAAAESKGEMREGSWQQGRDREYRDPPDARATRTYPHRLERLLRRHDDDDELREPHVPQRL</sequence>
<dbReference type="Proteomes" id="UP000324222">
    <property type="component" value="Unassembled WGS sequence"/>
</dbReference>
<gene>
    <name evidence="2" type="ORF">E2C01_054191</name>
</gene>
<comment type="caution">
    <text evidence="2">The sequence shown here is derived from an EMBL/GenBank/DDBJ whole genome shotgun (WGS) entry which is preliminary data.</text>
</comment>
<reference evidence="2 3" key="1">
    <citation type="submission" date="2019-05" db="EMBL/GenBank/DDBJ databases">
        <title>Another draft genome of Portunus trituberculatus and its Hox gene families provides insights of decapod evolution.</title>
        <authorList>
            <person name="Jeong J.-H."/>
            <person name="Song I."/>
            <person name="Kim S."/>
            <person name="Choi T."/>
            <person name="Kim D."/>
            <person name="Ryu S."/>
            <person name="Kim W."/>
        </authorList>
    </citation>
    <scope>NUCLEOTIDE SEQUENCE [LARGE SCALE GENOMIC DNA]</scope>
    <source>
        <tissue evidence="2">Muscle</tissue>
    </source>
</reference>
<organism evidence="2 3">
    <name type="scientific">Portunus trituberculatus</name>
    <name type="common">Swimming crab</name>
    <name type="synonym">Neptunus trituberculatus</name>
    <dbReference type="NCBI Taxonomy" id="210409"/>
    <lineage>
        <taxon>Eukaryota</taxon>
        <taxon>Metazoa</taxon>
        <taxon>Ecdysozoa</taxon>
        <taxon>Arthropoda</taxon>
        <taxon>Crustacea</taxon>
        <taxon>Multicrustacea</taxon>
        <taxon>Malacostraca</taxon>
        <taxon>Eumalacostraca</taxon>
        <taxon>Eucarida</taxon>
        <taxon>Decapoda</taxon>
        <taxon>Pleocyemata</taxon>
        <taxon>Brachyura</taxon>
        <taxon>Eubrachyura</taxon>
        <taxon>Portunoidea</taxon>
        <taxon>Portunidae</taxon>
        <taxon>Portuninae</taxon>
        <taxon>Portunus</taxon>
    </lineage>
</organism>
<accession>A0A5B7GUC6</accession>
<name>A0A5B7GUC6_PORTR</name>
<evidence type="ECO:0000256" key="1">
    <source>
        <dbReference type="SAM" id="MobiDB-lite"/>
    </source>
</evidence>
<evidence type="ECO:0000313" key="3">
    <source>
        <dbReference type="Proteomes" id="UP000324222"/>
    </source>
</evidence>
<dbReference type="AlphaFoldDB" id="A0A5B7GUC6"/>
<dbReference type="EMBL" id="VSRR010017230">
    <property type="protein sequence ID" value="MPC60154.1"/>
    <property type="molecule type" value="Genomic_DNA"/>
</dbReference>
<feature type="region of interest" description="Disordered" evidence="1">
    <location>
        <begin position="1"/>
        <end position="62"/>
    </location>
</feature>